<dbReference type="AlphaFoldDB" id="A0A8H7KHN7"/>
<dbReference type="Pfam" id="PF00097">
    <property type="entry name" value="zf-C3HC4"/>
    <property type="match status" value="1"/>
</dbReference>
<dbReference type="GO" id="GO:0008094">
    <property type="term" value="F:ATP-dependent activity, acting on DNA"/>
    <property type="evidence" value="ECO:0007669"/>
    <property type="project" value="TreeGrafter"/>
</dbReference>
<feature type="compositionally biased region" description="Polar residues" evidence="10">
    <location>
        <begin position="135"/>
        <end position="146"/>
    </location>
</feature>
<dbReference type="Gene3D" id="3.30.40.10">
    <property type="entry name" value="Zinc/RING finger domain, C3HC4 (zinc finger)"/>
    <property type="match status" value="1"/>
</dbReference>
<dbReference type="InterPro" id="IPR049730">
    <property type="entry name" value="SNF2/RAD54-like_C"/>
</dbReference>
<dbReference type="Gene3D" id="3.40.50.10810">
    <property type="entry name" value="Tandem AAA-ATPase domain"/>
    <property type="match status" value="1"/>
</dbReference>
<evidence type="ECO:0000256" key="2">
    <source>
        <dbReference type="ARBA" id="ARBA00022723"/>
    </source>
</evidence>
<dbReference type="InterPro" id="IPR038718">
    <property type="entry name" value="SNF2-like_sf"/>
</dbReference>
<dbReference type="SMART" id="SM00490">
    <property type="entry name" value="HELICc"/>
    <property type="match status" value="1"/>
</dbReference>
<dbReference type="GO" id="GO:0006289">
    <property type="term" value="P:nucleotide-excision repair"/>
    <property type="evidence" value="ECO:0007669"/>
    <property type="project" value="TreeGrafter"/>
</dbReference>
<sequence>MPRTKGKGVRRAAVRSVDVTSNTPTTTATPVFSPINTPDTVDTPATSDVEGNTLDKKDLLPESRLTRSRKRVLNMSNNLNSEEPAPKRRMITNLAYISIEVKQEAAKNNTSASSKAKGKGKARTVTPESEPESGNEFQESSGTSGSEFVASEEDDTEDEEIMVDAAVQLSLQDARQNNASTSSARAPRPSAAAVSRAAAAEKRIVRSQKALTRAISAAADSDSEDENVVYSLSESVVSSSGSESEEAPLLQKKAVKPSAKTVHMTFKEMKENRKQHLAERRELRKEQKALAMKLGRNLTYAERSTVALYKFHPDLKTVWGDVEANIPIIAPVRSEQPKNLKLTLLPFQQESLYWMRRQEKTEWRGGMLADEMGMGKTIQIIALMVTDNQRPNLVIAPTVAIMQWRNEIEAHSDGLKVLVWHGGSRLTSTKELKKYDVVLTTYAVMESCFRKQESGFKRKGVMIKEKSPIHQVKWNRIILDEAHNIKERSTNTAKAAFELRSEYKWCLSGTPLQNRVGELYSLIRFLGGDPFAYYFCKACDCKSLHWKFSNKSGCDECGHTPMQHTCFWNNEILTPIQKNGMTGPGKAAFKKLKILLDRMMLRRTKLQRADDLGLPPRTVIVRRDYFSPEEKELYLSLFSDAKRQFSTYLDHGTVLNNYSNIFSLLTRMRQMACHPDLVLRSKTNSTKFVPIEAEGTICRICNELAEDAIQSKCHHIFDRECIRQYLLSSFEDQPECPVCHVALTIDLEGPALELDENVQKARQGMLGRLDLDTWRSSTKIEALIEELTNLRLKDATTKSIVFSQFVNFLDLIAYRLQKAGFTVCRLEGTMSPQARDATIKHFMNHVEVTVFLVSLKAGGVALNLTEASRVYLMDSWWNPAVEYQAMDRIHRLGQRRPVQAIKLVVEDSIESRIVQLQEKKSAMVNATLSADDSAMGRLTPEDLGFLFRL</sequence>
<evidence type="ECO:0000256" key="9">
    <source>
        <dbReference type="PROSITE-ProRule" id="PRU00175"/>
    </source>
</evidence>
<evidence type="ECO:0000256" key="4">
    <source>
        <dbReference type="ARBA" id="ARBA00022771"/>
    </source>
</evidence>
<keyword evidence="3" id="KW-0547">Nucleotide-binding</keyword>
<feature type="compositionally biased region" description="Low complexity" evidence="10">
    <location>
        <begin position="179"/>
        <end position="195"/>
    </location>
</feature>
<keyword evidence="6" id="KW-0347">Helicase</keyword>
<reference evidence="14 15" key="1">
    <citation type="journal article" name="Sci. Rep.">
        <title>Telomere-to-telomere assembled and centromere annotated genomes of the two main subspecies of the button mushroom Agaricus bisporus reveal especially polymorphic chromosome ends.</title>
        <authorList>
            <person name="Sonnenberg A.S.M."/>
            <person name="Sedaghat-Telgerd N."/>
            <person name="Lavrijssen B."/>
            <person name="Ohm R.A."/>
            <person name="Hendrickx P.M."/>
            <person name="Scholtmeijer K."/>
            <person name="Baars J.J.P."/>
            <person name="van Peer A."/>
        </authorList>
    </citation>
    <scope>NUCLEOTIDE SEQUENCE [LARGE SCALE GENOMIC DNA]</scope>
    <source>
        <strain evidence="14 15">H119_p4</strain>
    </source>
</reference>
<evidence type="ECO:0000313" key="14">
    <source>
        <dbReference type="EMBL" id="KAF7776430.1"/>
    </source>
</evidence>
<feature type="domain" description="RING-type" evidence="11">
    <location>
        <begin position="698"/>
        <end position="740"/>
    </location>
</feature>
<feature type="region of interest" description="Disordered" evidence="10">
    <location>
        <begin position="105"/>
        <end position="158"/>
    </location>
</feature>
<feature type="domain" description="Helicase C-terminal" evidence="13">
    <location>
        <begin position="779"/>
        <end position="939"/>
    </location>
</feature>
<accession>A0A8H7KHN7</accession>
<evidence type="ECO:0000256" key="3">
    <source>
        <dbReference type="ARBA" id="ARBA00022741"/>
    </source>
</evidence>
<feature type="compositionally biased region" description="Low complexity" evidence="10">
    <location>
        <begin position="106"/>
        <end position="115"/>
    </location>
</feature>
<dbReference type="InterPro" id="IPR014001">
    <property type="entry name" value="Helicase_ATP-bd"/>
</dbReference>
<keyword evidence="5" id="KW-0378">Hydrolase</keyword>
<keyword evidence="8" id="KW-0067">ATP-binding</keyword>
<feature type="compositionally biased region" description="Basic residues" evidence="10">
    <location>
        <begin position="1"/>
        <end position="13"/>
    </location>
</feature>
<dbReference type="SUPFAM" id="SSF52540">
    <property type="entry name" value="P-loop containing nucleoside triphosphate hydrolases"/>
    <property type="match status" value="2"/>
</dbReference>
<dbReference type="GO" id="GO:0004386">
    <property type="term" value="F:helicase activity"/>
    <property type="evidence" value="ECO:0007669"/>
    <property type="project" value="UniProtKB-KW"/>
</dbReference>
<dbReference type="InterPro" id="IPR000330">
    <property type="entry name" value="SNF2_N"/>
</dbReference>
<evidence type="ECO:0000313" key="15">
    <source>
        <dbReference type="Proteomes" id="UP000629468"/>
    </source>
</evidence>
<proteinExistence type="inferred from homology"/>
<dbReference type="InterPro" id="IPR001650">
    <property type="entry name" value="Helicase_C-like"/>
</dbReference>
<evidence type="ECO:0000259" key="13">
    <source>
        <dbReference type="PROSITE" id="PS51194"/>
    </source>
</evidence>
<dbReference type="SMART" id="SM00184">
    <property type="entry name" value="RING"/>
    <property type="match status" value="1"/>
</dbReference>
<dbReference type="InterPro" id="IPR013083">
    <property type="entry name" value="Znf_RING/FYVE/PHD"/>
</dbReference>
<dbReference type="PANTHER" id="PTHR45626:SF12">
    <property type="entry name" value="DNA REPAIR PROTEIN RAD16"/>
    <property type="match status" value="1"/>
</dbReference>
<organism evidence="14 15">
    <name type="scientific">Agaricus bisporus var. burnettii</name>
    <dbReference type="NCBI Taxonomy" id="192524"/>
    <lineage>
        <taxon>Eukaryota</taxon>
        <taxon>Fungi</taxon>
        <taxon>Dikarya</taxon>
        <taxon>Basidiomycota</taxon>
        <taxon>Agaricomycotina</taxon>
        <taxon>Agaricomycetes</taxon>
        <taxon>Agaricomycetidae</taxon>
        <taxon>Agaricales</taxon>
        <taxon>Agaricineae</taxon>
        <taxon>Agaricaceae</taxon>
        <taxon>Agaricus</taxon>
    </lineage>
</organism>
<evidence type="ECO:0008006" key="16">
    <source>
        <dbReference type="Google" id="ProtNLM"/>
    </source>
</evidence>
<gene>
    <name evidence="14" type="ORF">Agabi119p4_4823</name>
</gene>
<dbReference type="PANTHER" id="PTHR45626">
    <property type="entry name" value="TRANSCRIPTION TERMINATION FACTOR 2-RELATED"/>
    <property type="match status" value="1"/>
</dbReference>
<feature type="compositionally biased region" description="Basic and acidic residues" evidence="10">
    <location>
        <begin position="53"/>
        <end position="65"/>
    </location>
</feature>
<evidence type="ECO:0000256" key="8">
    <source>
        <dbReference type="ARBA" id="ARBA00022840"/>
    </source>
</evidence>
<evidence type="ECO:0000256" key="5">
    <source>
        <dbReference type="ARBA" id="ARBA00022801"/>
    </source>
</evidence>
<protein>
    <recommendedName>
        <fullName evidence="16">DNA repair protein RAD16</fullName>
    </recommendedName>
</protein>
<dbReference type="PROSITE" id="PS50089">
    <property type="entry name" value="ZF_RING_2"/>
    <property type="match status" value="1"/>
</dbReference>
<dbReference type="GO" id="GO:0008270">
    <property type="term" value="F:zinc ion binding"/>
    <property type="evidence" value="ECO:0007669"/>
    <property type="project" value="UniProtKB-KW"/>
</dbReference>
<comment type="similarity">
    <text evidence="1">Belongs to the SNF2/RAD54 helicase family.</text>
</comment>
<name>A0A8H7KHN7_AGABI</name>
<evidence type="ECO:0000259" key="11">
    <source>
        <dbReference type="PROSITE" id="PS50089"/>
    </source>
</evidence>
<dbReference type="CDD" id="cd18008">
    <property type="entry name" value="DEXDc_SHPRH-like"/>
    <property type="match status" value="1"/>
</dbReference>
<feature type="compositionally biased region" description="Polar residues" evidence="10">
    <location>
        <begin position="35"/>
        <end position="50"/>
    </location>
</feature>
<dbReference type="Pfam" id="PF00176">
    <property type="entry name" value="SNF2-rel_dom"/>
    <property type="match status" value="1"/>
</dbReference>
<dbReference type="GO" id="GO:0005524">
    <property type="term" value="F:ATP binding"/>
    <property type="evidence" value="ECO:0007669"/>
    <property type="project" value="UniProtKB-KW"/>
</dbReference>
<dbReference type="InterPro" id="IPR050628">
    <property type="entry name" value="SNF2_RAD54_helicase_TF"/>
</dbReference>
<dbReference type="CDD" id="cd18793">
    <property type="entry name" value="SF2_C_SNF"/>
    <property type="match status" value="1"/>
</dbReference>
<dbReference type="EMBL" id="JABXXO010000006">
    <property type="protein sequence ID" value="KAF7776430.1"/>
    <property type="molecule type" value="Genomic_DNA"/>
</dbReference>
<feature type="region of interest" description="Disordered" evidence="10">
    <location>
        <begin position="175"/>
        <end position="195"/>
    </location>
</feature>
<dbReference type="SUPFAM" id="SSF57850">
    <property type="entry name" value="RING/U-box"/>
    <property type="match status" value="1"/>
</dbReference>
<dbReference type="Proteomes" id="UP000629468">
    <property type="component" value="Unassembled WGS sequence"/>
</dbReference>
<dbReference type="InterPro" id="IPR001841">
    <property type="entry name" value="Znf_RING"/>
</dbReference>
<dbReference type="PROSITE" id="PS51192">
    <property type="entry name" value="HELICASE_ATP_BIND_1"/>
    <property type="match status" value="1"/>
</dbReference>
<evidence type="ECO:0000256" key="6">
    <source>
        <dbReference type="ARBA" id="ARBA00022806"/>
    </source>
</evidence>
<evidence type="ECO:0000259" key="12">
    <source>
        <dbReference type="PROSITE" id="PS51192"/>
    </source>
</evidence>
<keyword evidence="7" id="KW-0862">Zinc</keyword>
<comment type="caution">
    <text evidence="14">The sequence shown here is derived from an EMBL/GenBank/DDBJ whole genome shotgun (WGS) entry which is preliminary data.</text>
</comment>
<dbReference type="PROSITE" id="PS51194">
    <property type="entry name" value="HELICASE_CTER"/>
    <property type="match status" value="1"/>
</dbReference>
<feature type="domain" description="Helicase ATP-binding" evidence="12">
    <location>
        <begin position="357"/>
        <end position="529"/>
    </location>
</feature>
<evidence type="ECO:0000256" key="7">
    <source>
        <dbReference type="ARBA" id="ARBA00022833"/>
    </source>
</evidence>
<keyword evidence="2" id="KW-0479">Metal-binding</keyword>
<evidence type="ECO:0000256" key="10">
    <source>
        <dbReference type="SAM" id="MobiDB-lite"/>
    </source>
</evidence>
<dbReference type="InterPro" id="IPR027417">
    <property type="entry name" value="P-loop_NTPase"/>
</dbReference>
<feature type="region of interest" description="Disordered" evidence="10">
    <location>
        <begin position="1"/>
        <end position="86"/>
    </location>
</feature>
<evidence type="ECO:0000256" key="1">
    <source>
        <dbReference type="ARBA" id="ARBA00007025"/>
    </source>
</evidence>
<dbReference type="Gene3D" id="3.40.50.300">
    <property type="entry name" value="P-loop containing nucleotide triphosphate hydrolases"/>
    <property type="match status" value="1"/>
</dbReference>
<dbReference type="GO" id="GO:0016787">
    <property type="term" value="F:hydrolase activity"/>
    <property type="evidence" value="ECO:0007669"/>
    <property type="project" value="UniProtKB-KW"/>
</dbReference>
<dbReference type="InterPro" id="IPR018957">
    <property type="entry name" value="Znf_C3HC4_RING-type"/>
</dbReference>
<dbReference type="Pfam" id="PF00271">
    <property type="entry name" value="Helicase_C"/>
    <property type="match status" value="1"/>
</dbReference>
<keyword evidence="4 9" id="KW-0863">Zinc-finger</keyword>
<dbReference type="SMART" id="SM00487">
    <property type="entry name" value="DEXDc"/>
    <property type="match status" value="1"/>
</dbReference>
<dbReference type="GO" id="GO:0005634">
    <property type="term" value="C:nucleus"/>
    <property type="evidence" value="ECO:0007669"/>
    <property type="project" value="TreeGrafter"/>
</dbReference>
<feature type="compositionally biased region" description="Low complexity" evidence="10">
    <location>
        <begin position="16"/>
        <end position="34"/>
    </location>
</feature>